<protein>
    <submittedName>
        <fullName evidence="1">Uncharacterized protein</fullName>
    </submittedName>
</protein>
<dbReference type="Gene3D" id="1.10.10.1070">
    <property type="entry name" value="Zinc finger, BED domain-containing"/>
    <property type="match status" value="1"/>
</dbReference>
<dbReference type="InterPro" id="IPR012337">
    <property type="entry name" value="RNaseH-like_sf"/>
</dbReference>
<evidence type="ECO:0000313" key="2">
    <source>
        <dbReference type="Proteomes" id="UP000475862"/>
    </source>
</evidence>
<gene>
    <name evidence="1" type="ORF">AGLY_014171</name>
</gene>
<sequence length="375" mass="42201">MLKGRYSNNLETHIRCCHVEEYKVLQRIKKENTIKEKHPPNDNSTTALPPLKEDIYIKHGMMDSILIKKSLNIKLDKTTLLKACTELVTVNGHPFTIFSDSGFKKILNPLTEAIGAGFAINPHNIKSHILSTAIITTEIKSDITNQLISLKIDCVKRHSRSIMGVNVQYIKDNKLCFYTIGMVEVNEQHTAENLKKLLLEILETCNAANMVKLARIVNEIPEMCVMTENELDGDNNDSFDDDQSDIYINEGEPLSCIDIENELRNCKQPMNDGITMNIENVESNVCNSLSPVAITSCVWCSVHTLQLCILQGFKVAPIMNSISRARHVVKTLRNPVGWQGIKNILSKVEALKPIKITTLALQKQDLNLGDFFGIW</sequence>
<dbReference type="EMBL" id="VYZN01000059">
    <property type="protein sequence ID" value="KAE9525644.1"/>
    <property type="molecule type" value="Genomic_DNA"/>
</dbReference>
<keyword evidence="2" id="KW-1185">Reference proteome</keyword>
<comment type="caution">
    <text evidence="1">The sequence shown here is derived from an EMBL/GenBank/DDBJ whole genome shotgun (WGS) entry which is preliminary data.</text>
</comment>
<reference evidence="1 2" key="1">
    <citation type="submission" date="2019-08" db="EMBL/GenBank/DDBJ databases">
        <title>The genome of the soybean aphid Biotype 1, its phylome, world population structure and adaptation to the North American continent.</title>
        <authorList>
            <person name="Giordano R."/>
            <person name="Donthu R.K."/>
            <person name="Hernandez A.G."/>
            <person name="Wright C.L."/>
            <person name="Zimin A.V."/>
        </authorList>
    </citation>
    <scope>NUCLEOTIDE SEQUENCE [LARGE SCALE GENOMIC DNA]</scope>
    <source>
        <tissue evidence="1">Whole aphids</tissue>
    </source>
</reference>
<evidence type="ECO:0000313" key="1">
    <source>
        <dbReference type="EMBL" id="KAE9525644.1"/>
    </source>
</evidence>
<name>A0A6G0T4B3_APHGL</name>
<organism evidence="1 2">
    <name type="scientific">Aphis glycines</name>
    <name type="common">Soybean aphid</name>
    <dbReference type="NCBI Taxonomy" id="307491"/>
    <lineage>
        <taxon>Eukaryota</taxon>
        <taxon>Metazoa</taxon>
        <taxon>Ecdysozoa</taxon>
        <taxon>Arthropoda</taxon>
        <taxon>Hexapoda</taxon>
        <taxon>Insecta</taxon>
        <taxon>Pterygota</taxon>
        <taxon>Neoptera</taxon>
        <taxon>Paraneoptera</taxon>
        <taxon>Hemiptera</taxon>
        <taxon>Sternorrhyncha</taxon>
        <taxon>Aphidomorpha</taxon>
        <taxon>Aphidoidea</taxon>
        <taxon>Aphididae</taxon>
        <taxon>Aphidini</taxon>
        <taxon>Aphis</taxon>
        <taxon>Aphis</taxon>
    </lineage>
</organism>
<dbReference type="Proteomes" id="UP000475862">
    <property type="component" value="Unassembled WGS sequence"/>
</dbReference>
<dbReference type="AlphaFoldDB" id="A0A6G0T4B3"/>
<proteinExistence type="predicted"/>
<accession>A0A6G0T4B3</accession>
<dbReference type="SUPFAM" id="SSF53098">
    <property type="entry name" value="Ribonuclease H-like"/>
    <property type="match status" value="1"/>
</dbReference>
<dbReference type="OrthoDB" id="6618960at2759"/>